<evidence type="ECO:0000313" key="1">
    <source>
        <dbReference type="EMBL" id="GGF17213.1"/>
    </source>
</evidence>
<protein>
    <recommendedName>
        <fullName evidence="3">SMP-30/Gluconolactonase/LRE-like region domain-containing protein</fullName>
    </recommendedName>
</protein>
<organism evidence="1 2">
    <name type="scientific">Hymenobacter cavernae</name>
    <dbReference type="NCBI Taxonomy" id="2044852"/>
    <lineage>
        <taxon>Bacteria</taxon>
        <taxon>Pseudomonadati</taxon>
        <taxon>Bacteroidota</taxon>
        <taxon>Cytophagia</taxon>
        <taxon>Cytophagales</taxon>
        <taxon>Hymenobacteraceae</taxon>
        <taxon>Hymenobacter</taxon>
    </lineage>
</organism>
<dbReference type="Proteomes" id="UP000632273">
    <property type="component" value="Unassembled WGS sequence"/>
</dbReference>
<dbReference type="Gene3D" id="2.120.10.30">
    <property type="entry name" value="TolB, C-terminal domain"/>
    <property type="match status" value="1"/>
</dbReference>
<dbReference type="SUPFAM" id="SSF63829">
    <property type="entry name" value="Calcium-dependent phosphotriesterase"/>
    <property type="match status" value="1"/>
</dbReference>
<gene>
    <name evidence="1" type="ORF">GCM10011383_30810</name>
</gene>
<proteinExistence type="predicted"/>
<evidence type="ECO:0000313" key="2">
    <source>
        <dbReference type="Proteomes" id="UP000632273"/>
    </source>
</evidence>
<sequence length="334" mass="35953">MHHLFFLEQTKRFARQRFFALAFLAVGASSFLSSCSDDGTLPNPFLPAKITVAEPALSPEGVQYDELNQHFLVSSRTKGRIGAVEDNGTYTVFGDDSRLISTIGLNVDQIRHRVLVAVSDNGANTTRTTPATLNRLAGLAIFNSNNGNLTKYVDLSTLRPNQRHFANDIAVDLEGNAYVTDSFSPIIYKVDTDGNASIFLEDAQLGAATGFGLNGIVYHPDGYLIVAKSGEGVLFKVPINNPTAFSRVSTTQNVTGADGLLLLNAKTLLLVSGSQSTVYRLSSNDSWASASTTGSFATGPTSPTTITRRSISDAYVLYPYQATAAQFEITKVNF</sequence>
<dbReference type="PANTHER" id="PTHR31460:SF3">
    <property type="entry name" value="MESOCENTIN"/>
    <property type="match status" value="1"/>
</dbReference>
<name>A0ABQ1UGH6_9BACT</name>
<evidence type="ECO:0008006" key="3">
    <source>
        <dbReference type="Google" id="ProtNLM"/>
    </source>
</evidence>
<dbReference type="RefSeq" id="WP_188814915.1">
    <property type="nucleotide sequence ID" value="NZ_BMHT01000005.1"/>
</dbReference>
<reference evidence="2" key="1">
    <citation type="journal article" date="2019" name="Int. J. Syst. Evol. Microbiol.">
        <title>The Global Catalogue of Microorganisms (GCM) 10K type strain sequencing project: providing services to taxonomists for standard genome sequencing and annotation.</title>
        <authorList>
            <consortium name="The Broad Institute Genomics Platform"/>
            <consortium name="The Broad Institute Genome Sequencing Center for Infectious Disease"/>
            <person name="Wu L."/>
            <person name="Ma J."/>
        </authorList>
    </citation>
    <scope>NUCLEOTIDE SEQUENCE [LARGE SCALE GENOMIC DNA]</scope>
    <source>
        <strain evidence="2">CGMCC 1.15197</strain>
    </source>
</reference>
<dbReference type="InterPro" id="IPR011042">
    <property type="entry name" value="6-blade_b-propeller_TolB-like"/>
</dbReference>
<dbReference type="EMBL" id="BMHT01000005">
    <property type="protein sequence ID" value="GGF17213.1"/>
    <property type="molecule type" value="Genomic_DNA"/>
</dbReference>
<dbReference type="PANTHER" id="PTHR31460">
    <property type="match status" value="1"/>
</dbReference>
<accession>A0ABQ1UGH6</accession>
<comment type="caution">
    <text evidence="1">The sequence shown here is derived from an EMBL/GenBank/DDBJ whole genome shotgun (WGS) entry which is preliminary data.</text>
</comment>
<keyword evidence="2" id="KW-1185">Reference proteome</keyword>
<dbReference type="InterPro" id="IPR053224">
    <property type="entry name" value="Sensory_adhesion_molecule"/>
</dbReference>